<sequence length="424" mass="48608">MTGSSRRKFVKNTVKAAAGASILGNMKIISSCTSWKNISDELEIFIPMPVQVVIDDVGWWSGTDGSKWQEPYRTGINRNHVPADYQAIVELGKSLGIRPQAATILCEWDKYNILSQLPTSTWMGEKWDNSKWVGDWLDEAAEIIRNNKEHFELTVHGIGHEYWENGAFTRAEWTDSNGQMRPVEQVELHLDYFERLMKQHNLGPFPKSFVPTAFRHSFGPSEGRKISLASLLRKRGINYINSPFESMYNSHRIQHKLFGFDDGVITIDRGSDEFPWLTFPGNPSKGLTGPTCGLHWPNMLHPEPERNLEVVQKWVNYLKPYNEKPETILASDSVDFQRQLIHHSLTKKERTGNSVIFDFSESDKLLNNILKKRLIIKVLADRPIEFKPDGIKIESKSLVLNEKYLFTLKLERIAESAKAQIKLI</sequence>
<evidence type="ECO:0000313" key="2">
    <source>
        <dbReference type="Proteomes" id="UP000428260"/>
    </source>
</evidence>
<dbReference type="RefSeq" id="WP_158867958.1">
    <property type="nucleotide sequence ID" value="NZ_CP046401.1"/>
</dbReference>
<name>A0A6I6JQ10_9BACT</name>
<gene>
    <name evidence="1" type="ORF">GM418_15660</name>
</gene>
<dbReference type="EMBL" id="CP046401">
    <property type="protein sequence ID" value="QGY45055.1"/>
    <property type="molecule type" value="Genomic_DNA"/>
</dbReference>
<dbReference type="AlphaFoldDB" id="A0A6I6JQ10"/>
<accession>A0A6I6JQ10</accession>
<reference evidence="1 2" key="1">
    <citation type="submission" date="2019-11" db="EMBL/GenBank/DDBJ databases">
        <authorList>
            <person name="Zheng R.K."/>
            <person name="Sun C.M."/>
        </authorList>
    </citation>
    <scope>NUCLEOTIDE SEQUENCE [LARGE SCALE GENOMIC DNA]</scope>
    <source>
        <strain evidence="1 2">WC007</strain>
    </source>
</reference>
<proteinExistence type="predicted"/>
<evidence type="ECO:0000313" key="1">
    <source>
        <dbReference type="EMBL" id="QGY45055.1"/>
    </source>
</evidence>
<protein>
    <submittedName>
        <fullName evidence="1">Uncharacterized protein</fullName>
    </submittedName>
</protein>
<dbReference type="Proteomes" id="UP000428260">
    <property type="component" value="Chromosome"/>
</dbReference>
<dbReference type="KEGG" id="mcos:GM418_15660"/>
<organism evidence="1 2">
    <name type="scientific">Maribellus comscasis</name>
    <dbReference type="NCBI Taxonomy" id="2681766"/>
    <lineage>
        <taxon>Bacteria</taxon>
        <taxon>Pseudomonadati</taxon>
        <taxon>Bacteroidota</taxon>
        <taxon>Bacteroidia</taxon>
        <taxon>Marinilabiliales</taxon>
        <taxon>Prolixibacteraceae</taxon>
        <taxon>Maribellus</taxon>
    </lineage>
</organism>
<keyword evidence="2" id="KW-1185">Reference proteome</keyword>